<dbReference type="KEGG" id="xft:PD_1405"/>
<name>Q87BP3_XYLFT</name>
<accession>Q87BP3</accession>
<dbReference type="HOGENOM" id="CLU_118630_0_0_6"/>
<dbReference type="AlphaFoldDB" id="Q87BP3"/>
<gene>
    <name evidence="1" type="ordered locus">PD_1405</name>
</gene>
<protein>
    <submittedName>
        <fullName evidence="1">Uncharacterized protein</fullName>
    </submittedName>
</protein>
<evidence type="ECO:0000313" key="1">
    <source>
        <dbReference type="EMBL" id="AAO29252.1"/>
    </source>
</evidence>
<organism evidence="1 2">
    <name type="scientific">Xylella fastidiosa (strain Temecula1 / ATCC 700964)</name>
    <dbReference type="NCBI Taxonomy" id="183190"/>
    <lineage>
        <taxon>Bacteria</taxon>
        <taxon>Pseudomonadati</taxon>
        <taxon>Pseudomonadota</taxon>
        <taxon>Gammaproteobacteria</taxon>
        <taxon>Lysobacterales</taxon>
        <taxon>Lysobacteraceae</taxon>
        <taxon>Xylella</taxon>
    </lineage>
</organism>
<keyword evidence="2" id="KW-1185">Reference proteome</keyword>
<dbReference type="Proteomes" id="UP000002516">
    <property type="component" value="Chromosome"/>
</dbReference>
<sequence>MRSVLFLGHHQCMSSACVFSGFLLHRIYRCVLVLALLLVVSVFPALAQPAGVPAVTTGDAWIDQQLSDLDIYAKHYPDSFVDELARYIGIPHAEAQTLLKQGWRAADVYFAGAWALITRQPLHAVLQVYQAHLQEGWHAALAILPVAPENTHYRMLRHTLVTSYDHWDRPIVLDALLRRQLGDRAQRLAAARAAAEAAAAAQQSGL</sequence>
<dbReference type="PROSITE" id="PS51257">
    <property type="entry name" value="PROKAR_LIPOPROTEIN"/>
    <property type="match status" value="1"/>
</dbReference>
<reference evidence="1 2" key="1">
    <citation type="journal article" date="2003" name="J. Bacteriol.">
        <title>Comparative analyses of the complete genome sequences of Pierce's disease and citrus variegated chlorosis strains of Xylella fastidiosa.</title>
        <authorList>
            <person name="Van Sluys M.A."/>
            <person name="de Oliveira M.C."/>
            <person name="Monteiro-Vitorello C.B."/>
            <person name="Miyaki C.Y."/>
            <person name="Furlan L.R."/>
            <person name="Camargo L.E."/>
            <person name="da Silva A.C."/>
            <person name="Moon D.H."/>
            <person name="Takita M.A."/>
            <person name="Lemos E.G."/>
            <person name="Machado M.A."/>
            <person name="Ferro M.I."/>
            <person name="da Silva F.R."/>
            <person name="Goldman M.H."/>
            <person name="Goldman G.H."/>
            <person name="Lemos M.V."/>
            <person name="El-Dorry H."/>
            <person name="Tsai S.M."/>
            <person name="Carrer H."/>
            <person name="Carraro D.M."/>
            <person name="de Oliveira R.C."/>
            <person name="Nunes L.R."/>
            <person name="Siqueira W.J."/>
            <person name="Coutinho L.L."/>
            <person name="Kimura E.T."/>
            <person name="Ferro E.S."/>
            <person name="Harakava R."/>
            <person name="Kuramae E.E."/>
            <person name="Marino C.L."/>
            <person name="Giglioti E."/>
            <person name="Abreu I.L."/>
            <person name="Alves L.M."/>
            <person name="do Amaral A.M."/>
            <person name="Baia G.S."/>
            <person name="Blanco S.R."/>
            <person name="Brito M.S."/>
            <person name="Cannavan F.S."/>
            <person name="Celestino A.V."/>
            <person name="da Cunha A.F."/>
            <person name="Fenille R.C."/>
            <person name="Ferro J.A."/>
            <person name="Formighieri E.F."/>
            <person name="Kishi L.T."/>
            <person name="Leoni S.G."/>
            <person name="Oliveira A.R."/>
            <person name="Rosa V.E.Jr."/>
            <person name="Sassaki F.T."/>
            <person name="Sena J.A."/>
            <person name="de Souza A.A."/>
            <person name="Truffi D."/>
            <person name="Tsukumo F."/>
            <person name="Yanai G.M."/>
            <person name="Zaros L.G."/>
            <person name="Civerolo E.L."/>
            <person name="Simpson A.J."/>
            <person name="Almeida N.F.Jr."/>
            <person name="Setubal J.C."/>
            <person name="Kitajima J.P."/>
        </authorList>
    </citation>
    <scope>NUCLEOTIDE SEQUENCE [LARGE SCALE GENOMIC DNA]</scope>
    <source>
        <strain evidence="2">Temecula1 / ATCC 700964</strain>
    </source>
</reference>
<evidence type="ECO:0000313" key="2">
    <source>
        <dbReference type="Proteomes" id="UP000002516"/>
    </source>
</evidence>
<proteinExistence type="predicted"/>
<dbReference type="EMBL" id="AE009442">
    <property type="protein sequence ID" value="AAO29252.1"/>
    <property type="molecule type" value="Genomic_DNA"/>
</dbReference>